<gene>
    <name evidence="3" type="primary">LOC118264719</name>
</gene>
<feature type="compositionally biased region" description="Polar residues" evidence="1">
    <location>
        <begin position="916"/>
        <end position="929"/>
    </location>
</feature>
<evidence type="ECO:0000256" key="1">
    <source>
        <dbReference type="SAM" id="MobiDB-lite"/>
    </source>
</evidence>
<evidence type="ECO:0000313" key="3">
    <source>
        <dbReference type="RefSeq" id="XP_050560639.1"/>
    </source>
</evidence>
<feature type="region of interest" description="Disordered" evidence="1">
    <location>
        <begin position="1216"/>
        <end position="1297"/>
    </location>
</feature>
<protein>
    <submittedName>
        <fullName evidence="3">Uncharacterized protein LOC118264719</fullName>
    </submittedName>
</protein>
<feature type="region of interest" description="Disordered" evidence="1">
    <location>
        <begin position="908"/>
        <end position="929"/>
    </location>
</feature>
<evidence type="ECO:0000313" key="2">
    <source>
        <dbReference type="Proteomes" id="UP000829999"/>
    </source>
</evidence>
<organism evidence="2 3">
    <name type="scientific">Spodoptera frugiperda</name>
    <name type="common">Fall armyworm</name>
    <dbReference type="NCBI Taxonomy" id="7108"/>
    <lineage>
        <taxon>Eukaryota</taxon>
        <taxon>Metazoa</taxon>
        <taxon>Ecdysozoa</taxon>
        <taxon>Arthropoda</taxon>
        <taxon>Hexapoda</taxon>
        <taxon>Insecta</taxon>
        <taxon>Pterygota</taxon>
        <taxon>Neoptera</taxon>
        <taxon>Endopterygota</taxon>
        <taxon>Lepidoptera</taxon>
        <taxon>Glossata</taxon>
        <taxon>Ditrysia</taxon>
        <taxon>Noctuoidea</taxon>
        <taxon>Noctuidae</taxon>
        <taxon>Amphipyrinae</taxon>
        <taxon>Spodoptera</taxon>
    </lineage>
</organism>
<feature type="compositionally biased region" description="Basic and acidic residues" evidence="1">
    <location>
        <begin position="1337"/>
        <end position="1364"/>
    </location>
</feature>
<sequence>MIIKILSTWFPKKRRRLLFRNNESLNSPRSRDCMLRKIAGPSSDKRLHELKLQLKKDVCKHSQKKVVAAIAHYIDYIRETRKRQAREKAQTRLKNAQPQDGGVVIILDDDEEINRTNDANVNRTNDANVNRTNDANVNEVNSNVANPLAYNTIRVSSFARATNFSTTLIRYQEQPQVNCSSSTLNPDLNTTHRTDFVTASSDVRPSEKHPPITSESSQKYLPYTFQALVESAPHNIDQHVSSTVDIKIPKMSMKDILHYLDKHVNYKCELLDTLLGLLMLEVQSTIDPKIEMELIERLRIIIERRSKNSREKSTEQVPATHCSFACCRQLPAGEVLGSSTSVNLLTLQNIAKNTVLNKGVPHKSKLEDDPDVEIVYEYFPENHTKNTKLNESVPNKITPKIDPDVEIIREYFPANQSNHEVHKHCESRDSKEDVLANIFSDKSLMQNRNHNIKETIAEQNNKIMSKQCPQVYETGSVIHNQSEPEIDVTTKGHPTTAVENISAETVIHNHQNVNKSQTSVPSVIPINNLTESLNAVENISAETVIRNSQNVNKSQTSVPSVIPKRNLTDTPENVNESGPRESNIRTNSDPFKLLIYGEYARKSKPANNSRETNTVRRTEIKLQHKLSTESGYESSSRHTPCNPKNTVHKTTSQSSSDHTVKSKSLDLGLPIYEISSDDDSDSEVKCVGIKELNSNKITNPVEKMKESISLPKIAKTKVVSNDKDVKVECKESEISNCENEIKQETDFKNTIEQNPVTVYPDKIASSSENRDEVALFLNSIDLLDIPLPPGKPILNLIKEENIKTYSPFTRNTWKRRGSRNLSPSNVELKIIEPYKKKIDSILSKHSSISKESLHLKRINQGDRELTKEIQFKTDSKKTSQKEKESGRRKSTVLPKYVPYIDRRRSHTRLKSRALSEGQTNIPPSKNPIENKTIGFKIHYKDWDRIEESEPRSQTDDSLDCNTQCSPQGNAIFSLPGLFKESTENVENVPTENQHLVGYETMISQNEIIPTELVDYVPSPGYEVTIDSNDFRIDDDLDNIGMQLEQSALLTNATIENSPAEDTTIVNKASDDVFDKLKDNTPIENNTKDSRLELVTDTGNKTDVRNESINTLEKEKNNNYIETETVVNSNDSDDDLDSLILFLEENTHMTNETFKNTPTELKTKKISNDIFEKFKSDTSVEKDSCLESVTDTGHKDDASNEKVPIEKEKLNNNIENRALASPNTKNNNDIINNSTNHGKQHKINTCNNALDKDKEENNTAQTSDKTKKSTIFLGGYVPDPKPKPNSEKKRKPARIPQLKGIRKIINERRLTRTLGKIITRQTKNKTVELDPPICRTLREKSDTEGNKTKVKLSEVKSVTESDENNKTSLNLNKSSSKKDLKDSRSKNSSLPLFGDNNSLLQPTTSKDDSLKSDPRNVEENSDHATNKLPKLKIFRVDLPPPRNMHLRKRTLSTYKCVECPVKEDQKESSANNDKNLKQTYLGAKNKQTTSGAEGVKPMQTRSSTNSIKLYMENDTKQRIQVTKKIIKSNDNNIFMSDNKKKIKLDKKRKNRQEGLGTCACINKCPLKISTSKQLLLRKKFYGSGYFENQIQFLRNYLELYWNITTDRNVKKINYILRYTLPNVEGKKVRVCKKFFKETFILSDARLHKVIMNIRNRKKKLMASLNRMKR</sequence>
<dbReference type="GeneID" id="118264719"/>
<feature type="region of interest" description="Disordered" evidence="1">
    <location>
        <begin position="551"/>
        <end position="586"/>
    </location>
</feature>
<feature type="compositionally biased region" description="Basic and acidic residues" evidence="1">
    <location>
        <begin position="869"/>
        <end position="887"/>
    </location>
</feature>
<reference evidence="3" key="1">
    <citation type="submission" date="2025-08" db="UniProtKB">
        <authorList>
            <consortium name="RefSeq"/>
        </authorList>
    </citation>
    <scope>IDENTIFICATION</scope>
    <source>
        <tissue evidence="3">Whole larval tissue</tissue>
    </source>
</reference>
<feature type="compositionally biased region" description="Basic and acidic residues" evidence="1">
    <location>
        <begin position="1375"/>
        <end position="1384"/>
    </location>
</feature>
<feature type="region of interest" description="Disordered" evidence="1">
    <location>
        <begin position="869"/>
        <end position="890"/>
    </location>
</feature>
<feature type="region of interest" description="Disordered" evidence="1">
    <location>
        <begin position="625"/>
        <end position="661"/>
    </location>
</feature>
<dbReference type="RefSeq" id="XP_050560639.1">
    <property type="nucleotide sequence ID" value="XM_050704682.1"/>
</dbReference>
<feature type="compositionally biased region" description="Polar residues" evidence="1">
    <location>
        <begin position="1394"/>
        <end position="1403"/>
    </location>
</feature>
<feature type="compositionally biased region" description="Basic and acidic residues" evidence="1">
    <location>
        <begin position="1404"/>
        <end position="1424"/>
    </location>
</feature>
<feature type="region of interest" description="Disordered" evidence="1">
    <location>
        <begin position="1337"/>
        <end position="1427"/>
    </location>
</feature>
<feature type="compositionally biased region" description="Polar residues" evidence="1">
    <location>
        <begin position="628"/>
        <end position="657"/>
    </location>
</feature>
<feature type="compositionally biased region" description="Low complexity" evidence="1">
    <location>
        <begin position="1222"/>
        <end position="1235"/>
    </location>
</feature>
<dbReference type="Proteomes" id="UP000829999">
    <property type="component" value="Chromosome 26"/>
</dbReference>
<accession>A0A9R0E8F6</accession>
<proteinExistence type="predicted"/>
<keyword evidence="2" id="KW-1185">Reference proteome</keyword>
<name>A0A9R0E8F6_SPOFR</name>